<organism evidence="2 3">
    <name type="scientific">Tanacetum coccineum</name>
    <dbReference type="NCBI Taxonomy" id="301880"/>
    <lineage>
        <taxon>Eukaryota</taxon>
        <taxon>Viridiplantae</taxon>
        <taxon>Streptophyta</taxon>
        <taxon>Embryophyta</taxon>
        <taxon>Tracheophyta</taxon>
        <taxon>Spermatophyta</taxon>
        <taxon>Magnoliopsida</taxon>
        <taxon>eudicotyledons</taxon>
        <taxon>Gunneridae</taxon>
        <taxon>Pentapetalae</taxon>
        <taxon>asterids</taxon>
        <taxon>campanulids</taxon>
        <taxon>Asterales</taxon>
        <taxon>Asteraceae</taxon>
        <taxon>Asteroideae</taxon>
        <taxon>Anthemideae</taxon>
        <taxon>Anthemidinae</taxon>
        <taxon>Tanacetum</taxon>
    </lineage>
</organism>
<reference evidence="2" key="1">
    <citation type="journal article" date="2022" name="Int. J. Mol. Sci.">
        <title>Draft Genome of Tanacetum Coccineum: Genomic Comparison of Closely Related Tanacetum-Family Plants.</title>
        <authorList>
            <person name="Yamashiro T."/>
            <person name="Shiraishi A."/>
            <person name="Nakayama K."/>
            <person name="Satake H."/>
        </authorList>
    </citation>
    <scope>NUCLEOTIDE SEQUENCE</scope>
</reference>
<gene>
    <name evidence="2" type="ORF">Tco_1041151</name>
</gene>
<reference evidence="2" key="2">
    <citation type="submission" date="2022-01" db="EMBL/GenBank/DDBJ databases">
        <authorList>
            <person name="Yamashiro T."/>
            <person name="Shiraishi A."/>
            <person name="Satake H."/>
            <person name="Nakayama K."/>
        </authorList>
    </citation>
    <scope>NUCLEOTIDE SEQUENCE</scope>
</reference>
<proteinExistence type="predicted"/>
<feature type="region of interest" description="Disordered" evidence="1">
    <location>
        <begin position="32"/>
        <end position="134"/>
    </location>
</feature>
<feature type="compositionally biased region" description="Low complexity" evidence="1">
    <location>
        <begin position="67"/>
        <end position="77"/>
    </location>
</feature>
<feature type="compositionally biased region" description="Acidic residues" evidence="1">
    <location>
        <begin position="38"/>
        <end position="61"/>
    </location>
</feature>
<sequence>MTASEKYPGDRKFFEIHQNYAEVFNNLIEFGYYKSSSGDDDNDRTNHEDDDGTNGDDDDSDGGNGDDVGNSDDVGNGDNDEDGGNGNDGGNGDVVNSDNDYNDEDGGNGDDVGLVFSKHFDKPPSGSGELSKKNKAVQITVNSVEGDKDLSCSNPSFGFSKITLDDFGNGSSKSPNNPVAEKELVDPIQEGTVVEGNPAEECEIMSTPESYTQWLETNANLVGEIVDAITDEYLYGDLFGDNTVRKEVSNQGPPTPDRLPNRASHASVSLGKRIFESHVIQFESHVIQKENHMRFKTESHVIQTHSGKFSVFGIRLNLETLAPGLWIDANVIDCWGAILNYEERFRDAESKRRHFSPIGCIKKMFARHLKLYGHNRHAKDYGLVGESGLQLDMLRRLRFKFATKMLLHEINVHAQNILDLAKEFNKLDSYVKMSIIVDALKNRKERDCI</sequence>
<evidence type="ECO:0000313" key="3">
    <source>
        <dbReference type="Proteomes" id="UP001151760"/>
    </source>
</evidence>
<protein>
    <submittedName>
        <fullName evidence="2">Uncharacterized protein</fullName>
    </submittedName>
</protein>
<evidence type="ECO:0000256" key="1">
    <source>
        <dbReference type="SAM" id="MobiDB-lite"/>
    </source>
</evidence>
<comment type="caution">
    <text evidence="2">The sequence shown here is derived from an EMBL/GenBank/DDBJ whole genome shotgun (WGS) entry which is preliminary data.</text>
</comment>
<keyword evidence="3" id="KW-1185">Reference proteome</keyword>
<name>A0ABQ5GGT7_9ASTR</name>
<accession>A0ABQ5GGT7</accession>
<dbReference type="EMBL" id="BQNB010018440">
    <property type="protein sequence ID" value="GJT74426.1"/>
    <property type="molecule type" value="Genomic_DNA"/>
</dbReference>
<evidence type="ECO:0000313" key="2">
    <source>
        <dbReference type="EMBL" id="GJT74426.1"/>
    </source>
</evidence>
<dbReference type="Proteomes" id="UP001151760">
    <property type="component" value="Unassembled WGS sequence"/>
</dbReference>